<feature type="transmembrane region" description="Helical" evidence="8">
    <location>
        <begin position="94"/>
        <end position="113"/>
    </location>
</feature>
<comment type="subcellular location">
    <subcellularLocation>
        <location evidence="1">Cell membrane</location>
        <topology evidence="1">Multi-pass membrane protein</topology>
    </subcellularLocation>
</comment>
<name>A0A6L9Y4G7_9BURK</name>
<gene>
    <name evidence="9" type="ORF">F9B74_00830</name>
</gene>
<dbReference type="FunFam" id="1.10.3470.10:FF:000001">
    <property type="entry name" value="Vitamin B12 ABC transporter permease BtuC"/>
    <property type="match status" value="1"/>
</dbReference>
<evidence type="ECO:0000256" key="5">
    <source>
        <dbReference type="ARBA" id="ARBA00022692"/>
    </source>
</evidence>
<feature type="transmembrane region" description="Helical" evidence="8">
    <location>
        <begin position="12"/>
        <end position="32"/>
    </location>
</feature>
<protein>
    <submittedName>
        <fullName evidence="9">Iron ABC transporter permease</fullName>
    </submittedName>
</protein>
<evidence type="ECO:0000256" key="4">
    <source>
        <dbReference type="ARBA" id="ARBA00022475"/>
    </source>
</evidence>
<evidence type="ECO:0000313" key="9">
    <source>
        <dbReference type="EMBL" id="NEN74877.1"/>
    </source>
</evidence>
<keyword evidence="5 8" id="KW-0812">Transmembrane</keyword>
<feature type="transmembrane region" description="Helical" evidence="8">
    <location>
        <begin position="310"/>
        <end position="327"/>
    </location>
</feature>
<dbReference type="GO" id="GO:0033214">
    <property type="term" value="P:siderophore-iron import into cell"/>
    <property type="evidence" value="ECO:0007669"/>
    <property type="project" value="TreeGrafter"/>
</dbReference>
<dbReference type="RefSeq" id="WP_163763676.1">
    <property type="nucleotide sequence ID" value="NZ_JAAGYR010000001.1"/>
</dbReference>
<dbReference type="EMBL" id="JAAGYR010000001">
    <property type="protein sequence ID" value="NEN74877.1"/>
    <property type="molecule type" value="Genomic_DNA"/>
</dbReference>
<feature type="transmembrane region" description="Helical" evidence="8">
    <location>
        <begin position="147"/>
        <end position="171"/>
    </location>
</feature>
<dbReference type="PANTHER" id="PTHR30472">
    <property type="entry name" value="FERRIC ENTEROBACTIN TRANSPORT SYSTEM PERMEASE PROTEIN"/>
    <property type="match status" value="1"/>
</dbReference>
<sequence>MIQTFKYKITFILITSIILLLCAIWVISIGTVNTPLNNLPYLLFGDIANTEQTLRNLLLNIRIPRVLLAMVAGAVTAVAGVIMQALFRNPLAEPGLMGISSGASLGAVTAIVLLGSGFIMITTFAFTGSLVATLFAYLIGKRFGHSAGLLLAGIAINAISFSIIGLFTYMANDHQLRDLTFWSMGSLATSSWTILLFLIPWSFILLSILSFQWRSLNALLLGEREVIHLGFNIKNLRRHLILSVALLVGPLVAITGGINFIGLVVPHIMRMILGANHKYLIPASMFGGALLLLGADTLARTLISPAELPVGLLTSLIGGPFFLYLLLSHKQNN</sequence>
<accession>A0A6L9Y4G7</accession>
<evidence type="ECO:0000256" key="6">
    <source>
        <dbReference type="ARBA" id="ARBA00022989"/>
    </source>
</evidence>
<dbReference type="Gene3D" id="1.10.3470.10">
    <property type="entry name" value="ABC transporter involved in vitamin B12 uptake, BtuC"/>
    <property type="match status" value="1"/>
</dbReference>
<feature type="transmembrane region" description="Helical" evidence="8">
    <location>
        <begin position="119"/>
        <end position="140"/>
    </location>
</feature>
<evidence type="ECO:0000313" key="10">
    <source>
        <dbReference type="Proteomes" id="UP000477651"/>
    </source>
</evidence>
<evidence type="ECO:0000256" key="3">
    <source>
        <dbReference type="ARBA" id="ARBA00022448"/>
    </source>
</evidence>
<evidence type="ECO:0000256" key="8">
    <source>
        <dbReference type="SAM" id="Phobius"/>
    </source>
</evidence>
<dbReference type="SUPFAM" id="SSF81345">
    <property type="entry name" value="ABC transporter involved in vitamin B12 uptake, BtuC"/>
    <property type="match status" value="1"/>
</dbReference>
<dbReference type="GO" id="GO:0022857">
    <property type="term" value="F:transmembrane transporter activity"/>
    <property type="evidence" value="ECO:0007669"/>
    <property type="project" value="InterPro"/>
</dbReference>
<comment type="similarity">
    <text evidence="2">Belongs to the binding-protein-dependent transport system permease family. FecCD subfamily.</text>
</comment>
<dbReference type="AlphaFoldDB" id="A0A6L9Y4G7"/>
<keyword evidence="10" id="KW-1185">Reference proteome</keyword>
<comment type="caution">
    <text evidence="9">The sequence shown here is derived from an EMBL/GenBank/DDBJ whole genome shotgun (WGS) entry which is preliminary data.</text>
</comment>
<keyword evidence="4" id="KW-1003">Cell membrane</keyword>
<organism evidence="9 10">
    <name type="scientific">Pelistega ratti</name>
    <dbReference type="NCBI Taxonomy" id="2652177"/>
    <lineage>
        <taxon>Bacteria</taxon>
        <taxon>Pseudomonadati</taxon>
        <taxon>Pseudomonadota</taxon>
        <taxon>Betaproteobacteria</taxon>
        <taxon>Burkholderiales</taxon>
        <taxon>Alcaligenaceae</taxon>
        <taxon>Pelistega</taxon>
    </lineage>
</organism>
<dbReference type="CDD" id="cd06550">
    <property type="entry name" value="TM_ABC_iron-siderophores_like"/>
    <property type="match status" value="1"/>
</dbReference>
<reference evidence="9 10" key="1">
    <citation type="submission" date="2020-02" db="EMBL/GenBank/DDBJ databases">
        <title>Pelistega sp. NLN82 were isolated from wild rodents of the Hainan Island.</title>
        <authorList>
            <person name="Niu N."/>
            <person name="Zhou J."/>
        </authorList>
    </citation>
    <scope>NUCLEOTIDE SEQUENCE [LARGE SCALE GENOMIC DNA]</scope>
    <source>
        <strain evidence="9 10">NLN82</strain>
    </source>
</reference>
<evidence type="ECO:0000256" key="2">
    <source>
        <dbReference type="ARBA" id="ARBA00007935"/>
    </source>
</evidence>
<keyword evidence="3" id="KW-0813">Transport</keyword>
<proteinExistence type="inferred from homology"/>
<dbReference type="InterPro" id="IPR037294">
    <property type="entry name" value="ABC_BtuC-like"/>
</dbReference>
<feature type="transmembrane region" description="Helical" evidence="8">
    <location>
        <begin position="191"/>
        <end position="211"/>
    </location>
</feature>
<dbReference type="PANTHER" id="PTHR30472:SF25">
    <property type="entry name" value="ABC TRANSPORTER PERMEASE PROTEIN MJ0876-RELATED"/>
    <property type="match status" value="1"/>
</dbReference>
<evidence type="ECO:0000256" key="1">
    <source>
        <dbReference type="ARBA" id="ARBA00004651"/>
    </source>
</evidence>
<feature type="transmembrane region" description="Helical" evidence="8">
    <location>
        <begin position="279"/>
        <end position="298"/>
    </location>
</feature>
<dbReference type="Pfam" id="PF01032">
    <property type="entry name" value="FecCD"/>
    <property type="match status" value="1"/>
</dbReference>
<dbReference type="InterPro" id="IPR000522">
    <property type="entry name" value="ABC_transptr_permease_BtuC"/>
</dbReference>
<dbReference type="GO" id="GO:0005886">
    <property type="term" value="C:plasma membrane"/>
    <property type="evidence" value="ECO:0007669"/>
    <property type="project" value="UniProtKB-SubCell"/>
</dbReference>
<keyword evidence="6 8" id="KW-1133">Transmembrane helix</keyword>
<keyword evidence="7 8" id="KW-0472">Membrane</keyword>
<feature type="transmembrane region" description="Helical" evidence="8">
    <location>
        <begin position="66"/>
        <end position="87"/>
    </location>
</feature>
<dbReference type="Proteomes" id="UP000477651">
    <property type="component" value="Unassembled WGS sequence"/>
</dbReference>
<feature type="transmembrane region" description="Helical" evidence="8">
    <location>
        <begin position="240"/>
        <end position="267"/>
    </location>
</feature>
<evidence type="ECO:0000256" key="7">
    <source>
        <dbReference type="ARBA" id="ARBA00023136"/>
    </source>
</evidence>